<protein>
    <recommendedName>
        <fullName evidence="1">TY-Chap N-terminal domain-containing protein</fullName>
    </recommendedName>
</protein>
<dbReference type="RefSeq" id="WP_062977164.1">
    <property type="nucleotide sequence ID" value="NZ_JAAXOT010000005.1"/>
</dbReference>
<dbReference type="Proteomes" id="UP000570678">
    <property type="component" value="Unassembled WGS sequence"/>
</dbReference>
<name>A0A846YCW8_9NOCA</name>
<keyword evidence="3" id="KW-1185">Reference proteome</keyword>
<dbReference type="EMBL" id="JAAXOT010000005">
    <property type="protein sequence ID" value="NKY56903.1"/>
    <property type="molecule type" value="Genomic_DNA"/>
</dbReference>
<comment type="caution">
    <text evidence="2">The sequence shown here is derived from an EMBL/GenBank/DDBJ whole genome shotgun (WGS) entry which is preliminary data.</text>
</comment>
<proteinExistence type="predicted"/>
<evidence type="ECO:0000259" key="1">
    <source>
        <dbReference type="Pfam" id="PF22552"/>
    </source>
</evidence>
<dbReference type="Pfam" id="PF22552">
    <property type="entry name" value="TY-Chap3"/>
    <property type="match status" value="1"/>
</dbReference>
<evidence type="ECO:0000313" key="2">
    <source>
        <dbReference type="EMBL" id="NKY56903.1"/>
    </source>
</evidence>
<dbReference type="InterPro" id="IPR054344">
    <property type="entry name" value="TY-Chap_N"/>
</dbReference>
<organism evidence="2 3">
    <name type="scientific">Nocardia flavorosea</name>
    <dbReference type="NCBI Taxonomy" id="53429"/>
    <lineage>
        <taxon>Bacteria</taxon>
        <taxon>Bacillati</taxon>
        <taxon>Actinomycetota</taxon>
        <taxon>Actinomycetes</taxon>
        <taxon>Mycobacteriales</taxon>
        <taxon>Nocardiaceae</taxon>
        <taxon>Nocardia</taxon>
    </lineage>
</organism>
<sequence length="146" mass="16591">MTEWPEFAAGLAEQLAGLPAGAILTIVEAGGSRYAQFRQFDDLLYAELVGDEWLATENRTGDSGARLLAEAGWRRPDRYHTDNWWIEYPWPLTPQRYRDLVSIVLIGLRRVFEIAEPADLVYNAWNTEDGDRDLVLPGLGLRRVSK</sequence>
<dbReference type="AlphaFoldDB" id="A0A846YCW8"/>
<feature type="domain" description="TY-Chap N-terminal" evidence="1">
    <location>
        <begin position="2"/>
        <end position="120"/>
    </location>
</feature>
<accession>A0A846YCW8</accession>
<evidence type="ECO:0000313" key="3">
    <source>
        <dbReference type="Proteomes" id="UP000570678"/>
    </source>
</evidence>
<gene>
    <name evidence="2" type="ORF">HGA15_12205</name>
</gene>
<reference evidence="2 3" key="1">
    <citation type="submission" date="2020-04" db="EMBL/GenBank/DDBJ databases">
        <title>MicrobeNet Type strains.</title>
        <authorList>
            <person name="Nicholson A.C."/>
        </authorList>
    </citation>
    <scope>NUCLEOTIDE SEQUENCE [LARGE SCALE GENOMIC DNA]</scope>
    <source>
        <strain evidence="2 3">JCM 3332</strain>
    </source>
</reference>